<comment type="caution">
    <text evidence="1">The sequence shown here is derived from an EMBL/GenBank/DDBJ whole genome shotgun (WGS) entry which is preliminary data.</text>
</comment>
<protein>
    <submittedName>
        <fullName evidence="1">Uncharacterized protein</fullName>
    </submittedName>
</protein>
<accession>A0A418NPE5</accession>
<dbReference type="RefSeq" id="WP_119587835.1">
    <property type="nucleotide sequence ID" value="NZ_CAWODQ010000028.1"/>
</dbReference>
<keyword evidence="2" id="KW-1185">Reference proteome</keyword>
<reference evidence="1 2" key="1">
    <citation type="submission" date="2018-08" db="EMBL/GenBank/DDBJ databases">
        <title>Erythrobacter zhengii sp.nov., a bacterium isolated from deep-sea sediment.</title>
        <authorList>
            <person name="Fang C."/>
            <person name="Wu Y.-H."/>
            <person name="Sun C."/>
            <person name="Wang H."/>
            <person name="Cheng H."/>
            <person name="Meng F.-X."/>
            <person name="Wang C.-S."/>
            <person name="Xu X.-W."/>
        </authorList>
    </citation>
    <scope>NUCLEOTIDE SEQUENCE [LARGE SCALE GENOMIC DNA]</scope>
    <source>
        <strain evidence="1 2">V18</strain>
    </source>
</reference>
<proteinExistence type="predicted"/>
<dbReference type="OrthoDB" id="7605149at2"/>
<evidence type="ECO:0000313" key="2">
    <source>
        <dbReference type="Proteomes" id="UP000286576"/>
    </source>
</evidence>
<gene>
    <name evidence="1" type="ORF">D2V07_15530</name>
</gene>
<organism evidence="1 2">
    <name type="scientific">Aurantiacibacter zhengii</name>
    <dbReference type="NCBI Taxonomy" id="2307003"/>
    <lineage>
        <taxon>Bacteria</taxon>
        <taxon>Pseudomonadati</taxon>
        <taxon>Pseudomonadota</taxon>
        <taxon>Alphaproteobacteria</taxon>
        <taxon>Sphingomonadales</taxon>
        <taxon>Erythrobacteraceae</taxon>
        <taxon>Aurantiacibacter</taxon>
    </lineage>
</organism>
<evidence type="ECO:0000313" key="1">
    <source>
        <dbReference type="EMBL" id="RIV83891.1"/>
    </source>
</evidence>
<dbReference type="Proteomes" id="UP000286576">
    <property type="component" value="Unassembled WGS sequence"/>
</dbReference>
<name>A0A418NPE5_9SPHN</name>
<dbReference type="EMBL" id="QXFL01000008">
    <property type="protein sequence ID" value="RIV83891.1"/>
    <property type="molecule type" value="Genomic_DNA"/>
</dbReference>
<dbReference type="AlphaFoldDB" id="A0A418NPE5"/>
<sequence length="353" mass="38331">MPAHAQSVSDVFSRGCGDDNGVDRCAEDVQARMHTQYGIADARDLLNANITTRRAMFVDGYGNDVAAVVFKREPGETPFVEVLIPGEGLADERGHLRATVSDVTWREVLGRSSHFDQLLAREVADSNSDGTSICLHGWFVVVDAVDAPRVSPTILAGTGSIGQERDPALPVDPPMEEGVVRSDAEGACAGGLAMSYAFALADMAYESLPQCSTLSMDNFRTRANLLAACRMLDGDRLVAGEAYGEVARLERLLRMERRGTSSQDQELQWLFVGYGDARLRLLRDALDGGYLSFTRFAGIDPDHAEAHGQVAYAGEDGIPVEVADVTLTMLRQTGEFKIDTVRVSDRRPFEPGD</sequence>